<dbReference type="GO" id="GO:0004888">
    <property type="term" value="F:transmembrane signaling receptor activity"/>
    <property type="evidence" value="ECO:0007669"/>
    <property type="project" value="TreeGrafter"/>
</dbReference>
<keyword evidence="7" id="KW-1185">Reference proteome</keyword>
<evidence type="ECO:0000256" key="3">
    <source>
        <dbReference type="SAM" id="Phobius"/>
    </source>
</evidence>
<feature type="signal peptide" evidence="4">
    <location>
        <begin position="1"/>
        <end position="16"/>
    </location>
</feature>
<feature type="domain" description="Ig-like" evidence="5">
    <location>
        <begin position="231"/>
        <end position="301"/>
    </location>
</feature>
<evidence type="ECO:0000259" key="5">
    <source>
        <dbReference type="PROSITE" id="PS50835"/>
    </source>
</evidence>
<keyword evidence="3" id="KW-0812">Transmembrane</keyword>
<dbReference type="OrthoDB" id="8941709at2759"/>
<keyword evidence="3" id="KW-0472">Membrane</keyword>
<feature type="domain" description="Ig-like" evidence="5">
    <location>
        <begin position="28"/>
        <end position="117"/>
    </location>
</feature>
<dbReference type="OMA" id="VTEVQWD"/>
<name>A0A665VC82_ECHNA</name>
<dbReference type="PANTHER" id="PTHR11481">
    <property type="entry name" value="IMMUNOGLOBULIN FC RECEPTOR"/>
    <property type="match status" value="1"/>
</dbReference>
<dbReference type="InParanoid" id="A0A665VC82"/>
<protein>
    <submittedName>
        <fullName evidence="6">Uncharacterized LOC115042606</fullName>
    </submittedName>
</protein>
<dbReference type="GO" id="GO:0007166">
    <property type="term" value="P:cell surface receptor signaling pathway"/>
    <property type="evidence" value="ECO:0007669"/>
    <property type="project" value="TreeGrafter"/>
</dbReference>
<keyword evidence="3" id="KW-1133">Transmembrane helix</keyword>
<feature type="chain" id="PRO_5025609968" evidence="4">
    <location>
        <begin position="17"/>
        <end position="394"/>
    </location>
</feature>
<dbReference type="PROSITE" id="PS50835">
    <property type="entry name" value="IG_LIKE"/>
    <property type="match status" value="2"/>
</dbReference>
<evidence type="ECO:0000313" key="6">
    <source>
        <dbReference type="Ensembl" id="ENSENLP00000029270.1"/>
    </source>
</evidence>
<dbReference type="Proteomes" id="UP000472264">
    <property type="component" value="Chromosome 4"/>
</dbReference>
<reference evidence="6" key="1">
    <citation type="submission" date="2021-04" db="EMBL/GenBank/DDBJ databases">
        <authorList>
            <consortium name="Wellcome Sanger Institute Data Sharing"/>
        </authorList>
    </citation>
    <scope>NUCLEOTIDE SEQUENCE [LARGE SCALE GENOMIC DNA]</scope>
</reference>
<feature type="transmembrane region" description="Helical" evidence="3">
    <location>
        <begin position="325"/>
        <end position="345"/>
    </location>
</feature>
<evidence type="ECO:0000256" key="1">
    <source>
        <dbReference type="ARBA" id="ARBA00022729"/>
    </source>
</evidence>
<dbReference type="AlphaFoldDB" id="A0A665VC82"/>
<dbReference type="Gene3D" id="2.60.40.10">
    <property type="entry name" value="Immunoglobulins"/>
    <property type="match status" value="3"/>
</dbReference>
<dbReference type="InterPro" id="IPR003599">
    <property type="entry name" value="Ig_sub"/>
</dbReference>
<reference evidence="6" key="2">
    <citation type="submission" date="2025-08" db="UniProtKB">
        <authorList>
            <consortium name="Ensembl"/>
        </authorList>
    </citation>
    <scope>IDENTIFICATION</scope>
</reference>
<evidence type="ECO:0000256" key="2">
    <source>
        <dbReference type="ARBA" id="ARBA00023157"/>
    </source>
</evidence>
<evidence type="ECO:0000313" key="7">
    <source>
        <dbReference type="Proteomes" id="UP000472264"/>
    </source>
</evidence>
<dbReference type="Pfam" id="PF13927">
    <property type="entry name" value="Ig_3"/>
    <property type="match status" value="2"/>
</dbReference>
<sequence length="394" mass="43696">MNIALISSLLGVATFALQVATFEESLEASVSVQPPGSSAYLGECVLLQCRVKSHCTFVKDYRWYRSKGHTAQNPRHLASGDTYSITAVTREDMDSYWCQAECQENKTAFVVKSQPVTLNVSDLSPPSLSLTPNTRQMLKGEHFTVQCPAPDTYSSHWKLKHFSPDHAAGSRATKNPKECGVRSNNSVFIACSGSSGLYWCEGTEGRTTAVNITVSYDNIILKTPAFPVFMGDDIALYCRYKKGNRNATTFFKNGAEIDTKSSYSSDRGIEMTIENVTQEDEGFYKCASHNRKLESAESWLSVRPNRANFPSTEGTSPPSAGSWKWIVVACGIVLLLLIPLTVWLVCGYQKFSTRSCWPLSKQDSPAVAFPATKQDVTEVQWDVCWMEMSNLLDK</sequence>
<dbReference type="GO" id="GO:0006955">
    <property type="term" value="P:immune response"/>
    <property type="evidence" value="ECO:0007669"/>
    <property type="project" value="TreeGrafter"/>
</dbReference>
<dbReference type="PANTHER" id="PTHR11481:SF64">
    <property type="entry name" value="FC RECEPTOR-LIKE PROTEIN 4"/>
    <property type="match status" value="1"/>
</dbReference>
<dbReference type="GeneID" id="115042606"/>
<gene>
    <name evidence="6" type="primary">LOC115042606</name>
</gene>
<dbReference type="Ensembl" id="ENSENLT00000030140.1">
    <property type="protein sequence ID" value="ENSENLP00000029270.1"/>
    <property type="gene ID" value="ENSENLG00000013059.1"/>
</dbReference>
<dbReference type="SMART" id="SM00409">
    <property type="entry name" value="IG"/>
    <property type="match status" value="3"/>
</dbReference>
<dbReference type="InterPro" id="IPR007110">
    <property type="entry name" value="Ig-like_dom"/>
</dbReference>
<dbReference type="GO" id="GO:0009897">
    <property type="term" value="C:external side of plasma membrane"/>
    <property type="evidence" value="ECO:0007669"/>
    <property type="project" value="TreeGrafter"/>
</dbReference>
<dbReference type="InterPro" id="IPR013783">
    <property type="entry name" value="Ig-like_fold"/>
</dbReference>
<dbReference type="RefSeq" id="XP_029356810.1">
    <property type="nucleotide sequence ID" value="XM_029500950.1"/>
</dbReference>
<dbReference type="InterPro" id="IPR036179">
    <property type="entry name" value="Ig-like_dom_sf"/>
</dbReference>
<keyword evidence="1 4" id="KW-0732">Signal</keyword>
<keyword evidence="2" id="KW-1015">Disulfide bond</keyword>
<organism evidence="6 7">
    <name type="scientific">Echeneis naucrates</name>
    <name type="common">Live sharksucker</name>
    <dbReference type="NCBI Taxonomy" id="173247"/>
    <lineage>
        <taxon>Eukaryota</taxon>
        <taxon>Metazoa</taxon>
        <taxon>Chordata</taxon>
        <taxon>Craniata</taxon>
        <taxon>Vertebrata</taxon>
        <taxon>Euteleostomi</taxon>
        <taxon>Actinopterygii</taxon>
        <taxon>Neopterygii</taxon>
        <taxon>Teleostei</taxon>
        <taxon>Neoteleostei</taxon>
        <taxon>Acanthomorphata</taxon>
        <taxon>Carangaria</taxon>
        <taxon>Carangiformes</taxon>
        <taxon>Echeneidae</taxon>
        <taxon>Echeneis</taxon>
    </lineage>
</organism>
<reference evidence="6" key="3">
    <citation type="submission" date="2025-09" db="UniProtKB">
        <authorList>
            <consortium name="Ensembl"/>
        </authorList>
    </citation>
    <scope>IDENTIFICATION</scope>
</reference>
<dbReference type="InterPro" id="IPR050488">
    <property type="entry name" value="Ig_Fc_receptor"/>
</dbReference>
<accession>A0A665VC82</accession>
<dbReference type="SUPFAM" id="SSF48726">
    <property type="entry name" value="Immunoglobulin"/>
    <property type="match status" value="2"/>
</dbReference>
<evidence type="ECO:0000256" key="4">
    <source>
        <dbReference type="SAM" id="SignalP"/>
    </source>
</evidence>
<proteinExistence type="predicted"/>